<gene>
    <name evidence="2" type="ORF">SDC9_79262</name>
</gene>
<dbReference type="Pfam" id="PF17973">
    <property type="entry name" value="bMG10"/>
    <property type="match status" value="1"/>
</dbReference>
<organism evidence="2">
    <name type="scientific">bioreactor metagenome</name>
    <dbReference type="NCBI Taxonomy" id="1076179"/>
    <lineage>
        <taxon>unclassified sequences</taxon>
        <taxon>metagenomes</taxon>
        <taxon>ecological metagenomes</taxon>
    </lineage>
</organism>
<proteinExistence type="predicted"/>
<name>A0A644YWG2_9ZZZZ</name>
<dbReference type="AlphaFoldDB" id="A0A644YWG2"/>
<sequence length="71" mass="8047">MKWQEGVIYFQASKDASTNFYFDVLPRGTYVLEYGAFVTRTGDYSNGITTVQCMYAPEFSSHTAGMKVNVR</sequence>
<feature type="domain" description="Bacterial alpha-2-macroglobulin MG10" evidence="1">
    <location>
        <begin position="10"/>
        <end position="58"/>
    </location>
</feature>
<dbReference type="InterPro" id="IPR041246">
    <property type="entry name" value="Bact_MG10"/>
</dbReference>
<reference evidence="2" key="1">
    <citation type="submission" date="2019-08" db="EMBL/GenBank/DDBJ databases">
        <authorList>
            <person name="Kucharzyk K."/>
            <person name="Murdoch R.W."/>
            <person name="Higgins S."/>
            <person name="Loffler F."/>
        </authorList>
    </citation>
    <scope>NUCLEOTIDE SEQUENCE</scope>
</reference>
<accession>A0A644YWG2</accession>
<evidence type="ECO:0000259" key="1">
    <source>
        <dbReference type="Pfam" id="PF17973"/>
    </source>
</evidence>
<protein>
    <recommendedName>
        <fullName evidence="1">Bacterial alpha-2-macroglobulin MG10 domain-containing protein</fullName>
    </recommendedName>
</protein>
<dbReference type="EMBL" id="VSSQ01006441">
    <property type="protein sequence ID" value="MPM32697.1"/>
    <property type="molecule type" value="Genomic_DNA"/>
</dbReference>
<comment type="caution">
    <text evidence="2">The sequence shown here is derived from an EMBL/GenBank/DDBJ whole genome shotgun (WGS) entry which is preliminary data.</text>
</comment>
<evidence type="ECO:0000313" key="2">
    <source>
        <dbReference type="EMBL" id="MPM32697.1"/>
    </source>
</evidence>